<dbReference type="InterPro" id="IPR013083">
    <property type="entry name" value="Znf_RING/FYVE/PHD"/>
</dbReference>
<evidence type="ECO:0000256" key="4">
    <source>
        <dbReference type="PROSITE-ProRule" id="PRU00175"/>
    </source>
</evidence>
<proteinExistence type="predicted"/>
<evidence type="ECO:0000313" key="8">
    <source>
        <dbReference type="RefSeq" id="XP_030532061.1"/>
    </source>
</evidence>
<evidence type="ECO:0000256" key="3">
    <source>
        <dbReference type="ARBA" id="ARBA00022833"/>
    </source>
</evidence>
<keyword evidence="5" id="KW-0472">Membrane</keyword>
<keyword evidence="7" id="KW-1185">Reference proteome</keyword>
<evidence type="ECO:0000256" key="5">
    <source>
        <dbReference type="SAM" id="Phobius"/>
    </source>
</evidence>
<dbReference type="OrthoDB" id="3045089at2759"/>
<dbReference type="Pfam" id="PF13920">
    <property type="entry name" value="zf-C3HC4_3"/>
    <property type="match status" value="1"/>
</dbReference>
<dbReference type="KEGG" id="rarg:115742092"/>
<dbReference type="PROSITE" id="PS50089">
    <property type="entry name" value="ZF_RING_2"/>
    <property type="match status" value="1"/>
</dbReference>
<sequence>MCSTNDELAELCFAFTFLARLVAYIAVLALLVFIVFAIMRYLDSWEDESPAEREPAPTETTPIPAFKPPRSAYGTCEEEDIETGSCGSSSSEELYDGRICVICYDEERNCYFVPCGHCATCYDCAQRIFDGESKACPVCRRPIRKVRKWFTS</sequence>
<evidence type="ECO:0000256" key="2">
    <source>
        <dbReference type="ARBA" id="ARBA00022771"/>
    </source>
</evidence>
<evidence type="ECO:0000256" key="1">
    <source>
        <dbReference type="ARBA" id="ARBA00022723"/>
    </source>
</evidence>
<keyword evidence="1" id="KW-0479">Metal-binding</keyword>
<evidence type="ECO:0000313" key="7">
    <source>
        <dbReference type="Proteomes" id="UP000827889"/>
    </source>
</evidence>
<dbReference type="RefSeq" id="XP_030532062.1">
    <property type="nucleotide sequence ID" value="XM_030676202.1"/>
</dbReference>
<keyword evidence="5" id="KW-1133">Transmembrane helix</keyword>
<dbReference type="GeneID" id="115742092"/>
<dbReference type="SUPFAM" id="SSF57850">
    <property type="entry name" value="RING/U-box"/>
    <property type="match status" value="1"/>
</dbReference>
<keyword evidence="3" id="KW-0862">Zinc</keyword>
<reference evidence="8 9" key="1">
    <citation type="submission" date="2025-04" db="UniProtKB">
        <authorList>
            <consortium name="RefSeq"/>
        </authorList>
    </citation>
    <scope>IDENTIFICATION</scope>
</reference>
<dbReference type="SMART" id="SM00184">
    <property type="entry name" value="RING"/>
    <property type="match status" value="1"/>
</dbReference>
<feature type="domain" description="RING-type" evidence="6">
    <location>
        <begin position="100"/>
        <end position="140"/>
    </location>
</feature>
<keyword evidence="2 4" id="KW-0863">Zinc-finger</keyword>
<name>A0A8B8PBA3_9MYRT</name>
<dbReference type="FunFam" id="1.10.1170.10:FF:000002">
    <property type="entry name" value="Baculoviral IAP repeat containing 7"/>
    <property type="match status" value="1"/>
</dbReference>
<evidence type="ECO:0000259" key="6">
    <source>
        <dbReference type="PROSITE" id="PS50089"/>
    </source>
</evidence>
<accession>A0A8B8PBA3</accession>
<dbReference type="AlphaFoldDB" id="A0A8B8PBA3"/>
<gene>
    <name evidence="8 9" type="primary">LOC115742092</name>
</gene>
<organism evidence="7 8">
    <name type="scientific">Rhodamnia argentea</name>
    <dbReference type="NCBI Taxonomy" id="178133"/>
    <lineage>
        <taxon>Eukaryota</taxon>
        <taxon>Viridiplantae</taxon>
        <taxon>Streptophyta</taxon>
        <taxon>Embryophyta</taxon>
        <taxon>Tracheophyta</taxon>
        <taxon>Spermatophyta</taxon>
        <taxon>Magnoliopsida</taxon>
        <taxon>eudicotyledons</taxon>
        <taxon>Gunneridae</taxon>
        <taxon>Pentapetalae</taxon>
        <taxon>rosids</taxon>
        <taxon>malvids</taxon>
        <taxon>Myrtales</taxon>
        <taxon>Myrtaceae</taxon>
        <taxon>Myrtoideae</taxon>
        <taxon>Myrteae</taxon>
        <taxon>Australasian group</taxon>
        <taxon>Rhodamnia</taxon>
    </lineage>
</organism>
<dbReference type="PANTHER" id="PTHR46858:SF14">
    <property type="entry name" value="RING-TYPE DOMAIN-CONTAINING PROTEIN"/>
    <property type="match status" value="1"/>
</dbReference>
<dbReference type="RefSeq" id="XP_030532061.1">
    <property type="nucleotide sequence ID" value="XM_030676201.1"/>
</dbReference>
<protein>
    <submittedName>
        <fullName evidence="8 9">E3 ubiquitin-protein ligase APD2-like</fullName>
    </submittedName>
</protein>
<feature type="transmembrane region" description="Helical" evidence="5">
    <location>
        <begin position="21"/>
        <end position="42"/>
    </location>
</feature>
<dbReference type="GO" id="GO:0016567">
    <property type="term" value="P:protein ubiquitination"/>
    <property type="evidence" value="ECO:0007669"/>
    <property type="project" value="TreeGrafter"/>
</dbReference>
<dbReference type="Proteomes" id="UP000827889">
    <property type="component" value="Chromosome 11"/>
</dbReference>
<dbReference type="GO" id="GO:0008270">
    <property type="term" value="F:zinc ion binding"/>
    <property type="evidence" value="ECO:0007669"/>
    <property type="project" value="UniProtKB-KW"/>
</dbReference>
<dbReference type="GO" id="GO:0061630">
    <property type="term" value="F:ubiquitin protein ligase activity"/>
    <property type="evidence" value="ECO:0007669"/>
    <property type="project" value="TreeGrafter"/>
</dbReference>
<dbReference type="Gene3D" id="3.30.40.10">
    <property type="entry name" value="Zinc/RING finger domain, C3HC4 (zinc finger)"/>
    <property type="match status" value="1"/>
</dbReference>
<dbReference type="PANTHER" id="PTHR46858">
    <property type="entry name" value="OS05G0521000 PROTEIN"/>
    <property type="match status" value="1"/>
</dbReference>
<evidence type="ECO:0000313" key="9">
    <source>
        <dbReference type="RefSeq" id="XP_030532062.1"/>
    </source>
</evidence>
<dbReference type="InterPro" id="IPR001841">
    <property type="entry name" value="Znf_RING"/>
</dbReference>
<keyword evidence="5" id="KW-0812">Transmembrane</keyword>